<dbReference type="EMBL" id="LILC01000013">
    <property type="protein sequence ID" value="KOO46440.1"/>
    <property type="molecule type" value="Genomic_DNA"/>
</dbReference>
<evidence type="ECO:0000313" key="1">
    <source>
        <dbReference type="EMBL" id="KOO46440.1"/>
    </source>
</evidence>
<comment type="caution">
    <text evidence="1">The sequence shown here is derived from an EMBL/GenBank/DDBJ whole genome shotgun (WGS) entry which is preliminary data.</text>
</comment>
<dbReference type="AlphaFoldDB" id="A0A0M0L5V3"/>
<accession>A0A0M0L5V3</accession>
<organism evidence="1 2">
    <name type="scientific">Priestia koreensis</name>
    <dbReference type="NCBI Taxonomy" id="284581"/>
    <lineage>
        <taxon>Bacteria</taxon>
        <taxon>Bacillati</taxon>
        <taxon>Bacillota</taxon>
        <taxon>Bacilli</taxon>
        <taxon>Bacillales</taxon>
        <taxon>Bacillaceae</taxon>
        <taxon>Priestia</taxon>
    </lineage>
</organism>
<evidence type="ECO:0008006" key="3">
    <source>
        <dbReference type="Google" id="ProtNLM"/>
    </source>
</evidence>
<reference evidence="2" key="1">
    <citation type="submission" date="2015-08" db="EMBL/GenBank/DDBJ databases">
        <title>Fjat-14210 dsm16467.</title>
        <authorList>
            <person name="Liu B."/>
            <person name="Wang J."/>
            <person name="Zhu Y."/>
            <person name="Liu G."/>
            <person name="Chen Q."/>
            <person name="Chen Z."/>
            <person name="Lan J."/>
            <person name="Che J."/>
            <person name="Ge C."/>
            <person name="Shi H."/>
            <person name="Pan Z."/>
            <person name="Liu X."/>
        </authorList>
    </citation>
    <scope>NUCLEOTIDE SEQUENCE [LARGE SCALE GENOMIC DNA]</scope>
    <source>
        <strain evidence="2">DSM 16467</strain>
    </source>
</reference>
<name>A0A0M0L5V3_9BACI</name>
<dbReference type="Proteomes" id="UP000037558">
    <property type="component" value="Unassembled WGS sequence"/>
</dbReference>
<sequence>MIKGSVSAVKDGFVVVDVNGQPFEYPMDIFKKTLVVGDTVYVGGNTAAVLCEETEKIRQQIEQQMKDSLNKK</sequence>
<protein>
    <recommendedName>
        <fullName evidence="3">DUF5666 domain-containing protein</fullName>
    </recommendedName>
</protein>
<proteinExistence type="predicted"/>
<gene>
    <name evidence="1" type="ORF">AMD01_11465</name>
</gene>
<dbReference type="RefSeq" id="WP_053401531.1">
    <property type="nucleotide sequence ID" value="NZ_CP061868.1"/>
</dbReference>
<evidence type="ECO:0000313" key="2">
    <source>
        <dbReference type="Proteomes" id="UP000037558"/>
    </source>
</evidence>
<dbReference type="PATRIC" id="fig|284581.3.peg.2407"/>
<keyword evidence="2" id="KW-1185">Reference proteome</keyword>